<evidence type="ECO:0000313" key="2">
    <source>
        <dbReference type="Proteomes" id="UP000887159"/>
    </source>
</evidence>
<comment type="caution">
    <text evidence="1">The sequence shown here is derived from an EMBL/GenBank/DDBJ whole genome shotgun (WGS) entry which is preliminary data.</text>
</comment>
<sequence length="91" mass="10287">MVSYRGPQNSLQQRARCTSVISLNFEYHTGGSMVWLGSIPISKENTLEVTRGEGVSHIYSTSINLTRGFAAGWLLMQHMHYTYKHPSLLQD</sequence>
<reference evidence="1" key="1">
    <citation type="submission" date="2020-08" db="EMBL/GenBank/DDBJ databases">
        <title>Multicomponent nature underlies the extraordinary mechanical properties of spider dragline silk.</title>
        <authorList>
            <person name="Kono N."/>
            <person name="Nakamura H."/>
            <person name="Mori M."/>
            <person name="Yoshida Y."/>
            <person name="Ohtoshi R."/>
            <person name="Malay A.D."/>
            <person name="Moran D.A.P."/>
            <person name="Tomita M."/>
            <person name="Numata K."/>
            <person name="Arakawa K."/>
        </authorList>
    </citation>
    <scope>NUCLEOTIDE SEQUENCE</scope>
</reference>
<evidence type="ECO:0000313" key="1">
    <source>
        <dbReference type="EMBL" id="GFY22104.1"/>
    </source>
</evidence>
<protein>
    <submittedName>
        <fullName evidence="1">Uncharacterized protein</fullName>
    </submittedName>
</protein>
<keyword evidence="2" id="KW-1185">Reference proteome</keyword>
<dbReference type="AlphaFoldDB" id="A0A8X6VTE0"/>
<organism evidence="1 2">
    <name type="scientific">Trichonephila clavipes</name>
    <name type="common">Golden silk orbweaver</name>
    <name type="synonym">Nephila clavipes</name>
    <dbReference type="NCBI Taxonomy" id="2585209"/>
    <lineage>
        <taxon>Eukaryota</taxon>
        <taxon>Metazoa</taxon>
        <taxon>Ecdysozoa</taxon>
        <taxon>Arthropoda</taxon>
        <taxon>Chelicerata</taxon>
        <taxon>Arachnida</taxon>
        <taxon>Araneae</taxon>
        <taxon>Araneomorphae</taxon>
        <taxon>Entelegynae</taxon>
        <taxon>Araneoidea</taxon>
        <taxon>Nephilidae</taxon>
        <taxon>Trichonephila</taxon>
    </lineage>
</organism>
<dbReference type="Proteomes" id="UP000887159">
    <property type="component" value="Unassembled WGS sequence"/>
</dbReference>
<proteinExistence type="predicted"/>
<dbReference type="EMBL" id="BMAU01021359">
    <property type="protein sequence ID" value="GFY22104.1"/>
    <property type="molecule type" value="Genomic_DNA"/>
</dbReference>
<gene>
    <name evidence="1" type="ORF">TNCV_3297481</name>
</gene>
<accession>A0A8X6VTE0</accession>
<name>A0A8X6VTE0_TRICX</name>